<evidence type="ECO:0000256" key="2">
    <source>
        <dbReference type="ARBA" id="ARBA00022670"/>
    </source>
</evidence>
<dbReference type="PANTHER" id="PTHR12606:SF141">
    <property type="entry name" value="GH15225P-RELATED"/>
    <property type="match status" value="1"/>
</dbReference>
<dbReference type="InterPro" id="IPR038765">
    <property type="entry name" value="Papain-like_cys_pep_sf"/>
</dbReference>
<dbReference type="GO" id="GO:0016929">
    <property type="term" value="F:deSUMOylase activity"/>
    <property type="evidence" value="ECO:0007669"/>
    <property type="project" value="TreeGrafter"/>
</dbReference>
<dbReference type="OrthoDB" id="1939479at2759"/>
<dbReference type="GO" id="GO:0005634">
    <property type="term" value="C:nucleus"/>
    <property type="evidence" value="ECO:0007669"/>
    <property type="project" value="TreeGrafter"/>
</dbReference>
<organism evidence="7 8">
    <name type="scientific">Apiotrichum porosum</name>
    <dbReference type="NCBI Taxonomy" id="105984"/>
    <lineage>
        <taxon>Eukaryota</taxon>
        <taxon>Fungi</taxon>
        <taxon>Dikarya</taxon>
        <taxon>Basidiomycota</taxon>
        <taxon>Agaricomycotina</taxon>
        <taxon>Tremellomycetes</taxon>
        <taxon>Trichosporonales</taxon>
        <taxon>Trichosporonaceae</taxon>
        <taxon>Apiotrichum</taxon>
    </lineage>
</organism>
<keyword evidence="4" id="KW-0788">Thiol protease</keyword>
<feature type="domain" description="Ubiquitin-like protease family profile" evidence="6">
    <location>
        <begin position="419"/>
        <end position="587"/>
    </location>
</feature>
<dbReference type="AlphaFoldDB" id="A0A427YAD4"/>
<keyword evidence="2 7" id="KW-0645">Protease</keyword>
<comment type="similarity">
    <text evidence="1">Belongs to the peptidase C48 family.</text>
</comment>
<evidence type="ECO:0000256" key="5">
    <source>
        <dbReference type="SAM" id="MobiDB-lite"/>
    </source>
</evidence>
<dbReference type="SUPFAM" id="SSF54001">
    <property type="entry name" value="Cysteine proteinases"/>
    <property type="match status" value="1"/>
</dbReference>
<gene>
    <name evidence="7" type="primary">ULP1</name>
    <name evidence="7" type="ORF">EHS24_000647</name>
</gene>
<dbReference type="GO" id="GO:0016926">
    <property type="term" value="P:protein desumoylation"/>
    <property type="evidence" value="ECO:0007669"/>
    <property type="project" value="TreeGrafter"/>
</dbReference>
<dbReference type="EMBL" id="RSCE01000001">
    <property type="protein sequence ID" value="RSH88120.1"/>
    <property type="molecule type" value="Genomic_DNA"/>
</dbReference>
<keyword evidence="8" id="KW-1185">Reference proteome</keyword>
<feature type="region of interest" description="Disordered" evidence="5">
    <location>
        <begin position="288"/>
        <end position="317"/>
    </location>
</feature>
<feature type="compositionally biased region" description="Basic and acidic residues" evidence="5">
    <location>
        <begin position="127"/>
        <end position="137"/>
    </location>
</feature>
<dbReference type="InterPro" id="IPR003653">
    <property type="entry name" value="Peptidase_C48_C"/>
</dbReference>
<evidence type="ECO:0000256" key="1">
    <source>
        <dbReference type="ARBA" id="ARBA00005234"/>
    </source>
</evidence>
<evidence type="ECO:0000259" key="6">
    <source>
        <dbReference type="PROSITE" id="PS50600"/>
    </source>
</evidence>
<comment type="caution">
    <text evidence="7">The sequence shown here is derived from an EMBL/GenBank/DDBJ whole genome shotgun (WGS) entry which is preliminary data.</text>
</comment>
<dbReference type="GO" id="GO:0006508">
    <property type="term" value="P:proteolysis"/>
    <property type="evidence" value="ECO:0007669"/>
    <property type="project" value="UniProtKB-KW"/>
</dbReference>
<sequence length="633" mass="71568">MAGPTKRSASSTSNIPSPPSPKRPRTEHHNTGLARPVQETSIFDSCVGLFREYFSSMGRNAHPQQQPTVRRPLALDAMGPPPMRGLEPNPGGSLALFGSTFTPRGTSSGTTSSQPIVIADDDGEDPQAMRRHEEQVNRRNQARQHLNDHVPQSTILKLFPSKFDPPPASSSSSSTQVNGVAKPPPQTPHNEPGPSRPRLPQRPIVEFKKPPRAYNWTGHRSVSPSSSSTDSTASGKVRRVNSQSNLRSRDGSAQQRMIYKRYQNLQAENSPNAPVFGRVLDDLNEATRKKERAAKRDTRTSLSGLAFHQQKSPSKPIDHVAKSFGQIQLDRRRHLDELVVPTPPKPAVAPIKPRPRPTLDFKAYSSEFVEKLEKQRKEEARRAKEKMRPRIPKHLLDEQEELVDDRLRDRTFEVTIGSAPVEASSLQRLKPETWLNDEIVNAYAELLNARYKAAGRKVHCMNSFFYQKLSEQGYEKANLKRWTKRAKVDIFELDQFLVPINVSNAHWVCASVNFAKKRIEYFDSLNDSGNRHKAFDYLRKYLQAEYKEKKGGTFDLSDWVDYYDPNTPKQNNSCDCGVFACQTLESIARGRDLKKAGFEFSKSNMPFFRRLMVLEIASGSLSERTWGNEQPKL</sequence>
<feature type="region of interest" description="Disordered" evidence="5">
    <location>
        <begin position="1"/>
        <end position="41"/>
    </location>
</feature>
<protein>
    <submittedName>
        <fullName evidence="7">Smt3-specific protease</fullName>
    </submittedName>
</protein>
<feature type="region of interest" description="Disordered" evidence="5">
    <location>
        <begin position="79"/>
        <end position="253"/>
    </location>
</feature>
<accession>A0A427YAD4</accession>
<dbReference type="PROSITE" id="PS50600">
    <property type="entry name" value="ULP_PROTEASE"/>
    <property type="match status" value="1"/>
</dbReference>
<dbReference type="Proteomes" id="UP000279236">
    <property type="component" value="Unassembled WGS sequence"/>
</dbReference>
<feature type="compositionally biased region" description="Basic and acidic residues" evidence="5">
    <location>
        <begin position="288"/>
        <end position="299"/>
    </location>
</feature>
<evidence type="ECO:0000256" key="3">
    <source>
        <dbReference type="ARBA" id="ARBA00022801"/>
    </source>
</evidence>
<keyword evidence="3" id="KW-0378">Hydrolase</keyword>
<dbReference type="STRING" id="105984.A0A427YAD4"/>
<dbReference type="Pfam" id="PF02902">
    <property type="entry name" value="Peptidase_C48"/>
    <property type="match status" value="1"/>
</dbReference>
<dbReference type="GeneID" id="39585190"/>
<evidence type="ECO:0000313" key="8">
    <source>
        <dbReference type="Proteomes" id="UP000279236"/>
    </source>
</evidence>
<dbReference type="PANTHER" id="PTHR12606">
    <property type="entry name" value="SENTRIN/SUMO-SPECIFIC PROTEASE"/>
    <property type="match status" value="1"/>
</dbReference>
<feature type="compositionally biased region" description="Polar residues" evidence="5">
    <location>
        <begin position="240"/>
        <end position="253"/>
    </location>
</feature>
<dbReference type="Gene3D" id="3.40.395.10">
    <property type="entry name" value="Adenoviral Proteinase, Chain A"/>
    <property type="match status" value="1"/>
</dbReference>
<reference evidence="7 8" key="1">
    <citation type="submission" date="2018-11" db="EMBL/GenBank/DDBJ databases">
        <title>Genome sequence of Apiotrichum porosum DSM 27194.</title>
        <authorList>
            <person name="Aliyu H."/>
            <person name="Gorte O."/>
            <person name="Ochsenreither K."/>
        </authorList>
    </citation>
    <scope>NUCLEOTIDE SEQUENCE [LARGE SCALE GENOMIC DNA]</scope>
    <source>
        <strain evidence="7 8">DSM 27194</strain>
    </source>
</reference>
<dbReference type="RefSeq" id="XP_028480328.1">
    <property type="nucleotide sequence ID" value="XM_028616471.1"/>
</dbReference>
<evidence type="ECO:0000256" key="4">
    <source>
        <dbReference type="ARBA" id="ARBA00022807"/>
    </source>
</evidence>
<feature type="compositionally biased region" description="Low complexity" evidence="5">
    <location>
        <begin position="98"/>
        <end position="113"/>
    </location>
</feature>
<proteinExistence type="inferred from homology"/>
<name>A0A427YAD4_9TREE</name>
<feature type="compositionally biased region" description="Low complexity" evidence="5">
    <location>
        <begin position="221"/>
        <end position="234"/>
    </location>
</feature>
<evidence type="ECO:0000313" key="7">
    <source>
        <dbReference type="EMBL" id="RSH88120.1"/>
    </source>
</evidence>